<protein>
    <submittedName>
        <fullName evidence="1">Uncharacterized protein</fullName>
    </submittedName>
</protein>
<proteinExistence type="predicted"/>
<dbReference type="EMBL" id="JANBPW010003382">
    <property type="protein sequence ID" value="KAJ1937814.1"/>
    <property type="molecule type" value="Genomic_DNA"/>
</dbReference>
<feature type="non-terminal residue" evidence="1">
    <location>
        <position position="1"/>
    </location>
</feature>
<organism evidence="1 2">
    <name type="scientific">Linderina macrospora</name>
    <dbReference type="NCBI Taxonomy" id="4868"/>
    <lineage>
        <taxon>Eukaryota</taxon>
        <taxon>Fungi</taxon>
        <taxon>Fungi incertae sedis</taxon>
        <taxon>Zoopagomycota</taxon>
        <taxon>Kickxellomycotina</taxon>
        <taxon>Kickxellomycetes</taxon>
        <taxon>Kickxellales</taxon>
        <taxon>Kickxellaceae</taxon>
        <taxon>Linderina</taxon>
    </lineage>
</organism>
<feature type="non-terminal residue" evidence="1">
    <location>
        <position position="103"/>
    </location>
</feature>
<reference evidence="1" key="1">
    <citation type="submission" date="2022-07" db="EMBL/GenBank/DDBJ databases">
        <title>Phylogenomic reconstructions and comparative analyses of Kickxellomycotina fungi.</title>
        <authorList>
            <person name="Reynolds N.K."/>
            <person name="Stajich J.E."/>
            <person name="Barry K."/>
            <person name="Grigoriev I.V."/>
            <person name="Crous P."/>
            <person name="Smith M.E."/>
        </authorList>
    </citation>
    <scope>NUCLEOTIDE SEQUENCE</scope>
    <source>
        <strain evidence="1">NRRL 5244</strain>
    </source>
</reference>
<comment type="caution">
    <text evidence="1">The sequence shown here is derived from an EMBL/GenBank/DDBJ whole genome shotgun (WGS) entry which is preliminary data.</text>
</comment>
<sequence length="103" mass="10176">ARTVDGSVITARRLAVMVSADQARSAVTAVIVVTARTATTVDAPTAAAGLAVIAVDNGPPSTSATVTVTATVTVIAAVTVIVTVRCVGPATADRRVAMATSRT</sequence>
<evidence type="ECO:0000313" key="1">
    <source>
        <dbReference type="EMBL" id="KAJ1937814.1"/>
    </source>
</evidence>
<name>A0ACC1J583_9FUNG</name>
<gene>
    <name evidence="1" type="ORF">FBU59_004642</name>
</gene>
<evidence type="ECO:0000313" key="2">
    <source>
        <dbReference type="Proteomes" id="UP001150603"/>
    </source>
</evidence>
<dbReference type="Proteomes" id="UP001150603">
    <property type="component" value="Unassembled WGS sequence"/>
</dbReference>
<accession>A0ACC1J583</accession>
<keyword evidence="2" id="KW-1185">Reference proteome</keyword>